<name>G0RXU0_CHATD</name>
<evidence type="ECO:0000313" key="1">
    <source>
        <dbReference type="EMBL" id="EGS24106.1"/>
    </source>
</evidence>
<dbReference type="Gene3D" id="3.40.50.300">
    <property type="entry name" value="P-loop containing nucleotide triphosphate hydrolases"/>
    <property type="match status" value="1"/>
</dbReference>
<dbReference type="SUPFAM" id="SSF52540">
    <property type="entry name" value="P-loop containing nucleoside triphosphate hydrolases"/>
    <property type="match status" value="1"/>
</dbReference>
<dbReference type="InterPro" id="IPR027417">
    <property type="entry name" value="P-loop_NTPase"/>
</dbReference>
<dbReference type="KEGG" id="cthr:CTHT_0000370"/>
<evidence type="ECO:0000313" key="2">
    <source>
        <dbReference type="Proteomes" id="UP000008066"/>
    </source>
</evidence>
<dbReference type="RefSeq" id="XP_006690592.1">
    <property type="nucleotide sequence ID" value="XM_006690529.1"/>
</dbReference>
<keyword evidence="2" id="KW-1185">Reference proteome</keyword>
<gene>
    <name evidence="1" type="ORF">CTHT_0000370</name>
</gene>
<sequence>MVAANNQLVSQVVLRKAEEHDPNRERTIGTITKLDLAGPGSANERNYLDLVKGRESMQKLSLNWYVLRNRFEDERSSDAYTRDANEERFFQTGAGSMLILPIAA</sequence>
<dbReference type="EMBL" id="GL988030">
    <property type="protein sequence ID" value="EGS24106.1"/>
    <property type="molecule type" value="Genomic_DNA"/>
</dbReference>
<dbReference type="GeneID" id="18254075"/>
<dbReference type="AlphaFoldDB" id="G0RXU0"/>
<protein>
    <recommendedName>
        <fullName evidence="3">Dynamin stalk domain-containing protein</fullName>
    </recommendedName>
</protein>
<evidence type="ECO:0008006" key="3">
    <source>
        <dbReference type="Google" id="ProtNLM"/>
    </source>
</evidence>
<dbReference type="STRING" id="759272.G0RXU0"/>
<accession>G0RXU0</accession>
<dbReference type="OrthoDB" id="415706at2759"/>
<dbReference type="HOGENOM" id="CLU_2249830_0_0_1"/>
<reference evidence="1 2" key="1">
    <citation type="journal article" date="2011" name="Cell">
        <title>Insight into structure and assembly of the nuclear pore complex by utilizing the genome of a eukaryotic thermophile.</title>
        <authorList>
            <person name="Amlacher S."/>
            <person name="Sarges P."/>
            <person name="Flemming D."/>
            <person name="van Noort V."/>
            <person name="Kunze R."/>
            <person name="Devos D.P."/>
            <person name="Arumugam M."/>
            <person name="Bork P."/>
            <person name="Hurt E."/>
        </authorList>
    </citation>
    <scope>NUCLEOTIDE SEQUENCE [LARGE SCALE GENOMIC DNA]</scope>
    <source>
        <strain evidence="2">DSM 1495 / CBS 144.50 / IMI 039719</strain>
    </source>
</reference>
<dbReference type="eggNOG" id="KOG0446">
    <property type="taxonomic scope" value="Eukaryota"/>
</dbReference>
<proteinExistence type="predicted"/>
<dbReference type="Proteomes" id="UP000008066">
    <property type="component" value="Unassembled WGS sequence"/>
</dbReference>
<organism evidence="2">
    <name type="scientific">Chaetomium thermophilum (strain DSM 1495 / CBS 144.50 / IMI 039719)</name>
    <name type="common">Thermochaetoides thermophila</name>
    <dbReference type="NCBI Taxonomy" id="759272"/>
    <lineage>
        <taxon>Eukaryota</taxon>
        <taxon>Fungi</taxon>
        <taxon>Dikarya</taxon>
        <taxon>Ascomycota</taxon>
        <taxon>Pezizomycotina</taxon>
        <taxon>Sordariomycetes</taxon>
        <taxon>Sordariomycetidae</taxon>
        <taxon>Sordariales</taxon>
        <taxon>Chaetomiaceae</taxon>
        <taxon>Thermochaetoides</taxon>
    </lineage>
</organism>